<sequence length="149" mass="16924">MQVILLHSRVTKIVSNKFDFDIEGALLQDTEGNTLLAKLLARMQKDLPNYRFSYTLPVLTDGLQVNGGKEIMEEYIQAFKDAGCTYDQIPVTNIMAMDYGEGLYDVNKSNFDYAKESAISTKNQVMNALKTSYGYKDEENKVEFYDSDV</sequence>
<feature type="non-terminal residue" evidence="1">
    <location>
        <position position="149"/>
    </location>
</feature>
<protein>
    <submittedName>
        <fullName evidence="1">CAZy families GH18 protein</fullName>
    </submittedName>
</protein>
<reference evidence="1" key="1">
    <citation type="journal article" date="2013" name="Environ. Microbiol.">
        <title>Seasonally variable intestinal metagenomes of the red palm weevil (Rhynchophorus ferrugineus).</title>
        <authorList>
            <person name="Jia S."/>
            <person name="Zhang X."/>
            <person name="Zhang G."/>
            <person name="Yin A."/>
            <person name="Zhang S."/>
            <person name="Li F."/>
            <person name="Wang L."/>
            <person name="Zhao D."/>
            <person name="Yun Q."/>
            <person name="Tala"/>
            <person name="Wang J."/>
            <person name="Sun G."/>
            <person name="Baabdullah M."/>
            <person name="Yu X."/>
            <person name="Hu S."/>
            <person name="Al-Mssallem I.S."/>
            <person name="Yu J."/>
        </authorList>
    </citation>
    <scope>NUCLEOTIDE SEQUENCE</scope>
</reference>
<name>A0A060C2G1_9GAMM</name>
<dbReference type="Gene3D" id="3.20.20.80">
    <property type="entry name" value="Glycosidases"/>
    <property type="match status" value="1"/>
</dbReference>
<organism evidence="1">
    <name type="scientific">uncultured Edwardsiella sp</name>
    <dbReference type="NCBI Taxonomy" id="404384"/>
    <lineage>
        <taxon>Bacteria</taxon>
        <taxon>Pseudomonadati</taxon>
        <taxon>Pseudomonadota</taxon>
        <taxon>Gammaproteobacteria</taxon>
        <taxon>Enterobacterales</taxon>
        <taxon>Hafniaceae</taxon>
        <taxon>Edwardsiella</taxon>
        <taxon>environmental samples</taxon>
    </lineage>
</organism>
<evidence type="ECO:0000313" key="1">
    <source>
        <dbReference type="EMBL" id="AIA90863.1"/>
    </source>
</evidence>
<dbReference type="EMBL" id="KF123559">
    <property type="protein sequence ID" value="AIA90863.1"/>
    <property type="molecule type" value="Genomic_DNA"/>
</dbReference>
<dbReference type="AlphaFoldDB" id="A0A060C2G1"/>
<dbReference type="PANTHER" id="PTHR42976">
    <property type="entry name" value="BIFUNCTIONAL CHITINASE/LYSOZYME-RELATED"/>
    <property type="match status" value="1"/>
</dbReference>
<proteinExistence type="predicted"/>
<dbReference type="PANTHER" id="PTHR42976:SF1">
    <property type="entry name" value="GH18 DOMAIN-CONTAINING PROTEIN-RELATED"/>
    <property type="match status" value="1"/>
</dbReference>
<accession>A0A060C2G1</accession>
<dbReference type="InterPro" id="IPR052750">
    <property type="entry name" value="GH18_Chitinase"/>
</dbReference>